<keyword evidence="1" id="KW-0472">Membrane</keyword>
<dbReference type="RefSeq" id="XP_040740182.1">
    <property type="nucleotide sequence ID" value="XM_040892012.1"/>
</dbReference>
<organism evidence="2 3">
    <name type="scientific">Linderina pennispora</name>
    <dbReference type="NCBI Taxonomy" id="61395"/>
    <lineage>
        <taxon>Eukaryota</taxon>
        <taxon>Fungi</taxon>
        <taxon>Fungi incertae sedis</taxon>
        <taxon>Zoopagomycota</taxon>
        <taxon>Kickxellomycotina</taxon>
        <taxon>Kickxellomycetes</taxon>
        <taxon>Kickxellales</taxon>
        <taxon>Kickxellaceae</taxon>
        <taxon>Linderina</taxon>
    </lineage>
</organism>
<gene>
    <name evidence="2" type="ORF">DL89DRAFT_72489</name>
</gene>
<dbReference type="AlphaFoldDB" id="A0A1Y1VYQ3"/>
<dbReference type="PANTHER" id="PTHR37852">
    <property type="entry name" value="YALI0B21208P"/>
    <property type="match status" value="1"/>
</dbReference>
<evidence type="ECO:0000256" key="1">
    <source>
        <dbReference type="SAM" id="Phobius"/>
    </source>
</evidence>
<dbReference type="PANTHER" id="PTHR37852:SF1">
    <property type="entry name" value="HIG1 DOMAIN-CONTAINING PROTEIN"/>
    <property type="match status" value="1"/>
</dbReference>
<keyword evidence="3" id="KW-1185">Reference proteome</keyword>
<evidence type="ECO:0000313" key="3">
    <source>
        <dbReference type="Proteomes" id="UP000193922"/>
    </source>
</evidence>
<comment type="caution">
    <text evidence="2">The sequence shown here is derived from an EMBL/GenBank/DDBJ whole genome shotgun (WGS) entry which is preliminary data.</text>
</comment>
<reference evidence="2 3" key="1">
    <citation type="submission" date="2016-07" db="EMBL/GenBank/DDBJ databases">
        <title>Pervasive Adenine N6-methylation of Active Genes in Fungi.</title>
        <authorList>
            <consortium name="DOE Joint Genome Institute"/>
            <person name="Mondo S.J."/>
            <person name="Dannebaum R.O."/>
            <person name="Kuo R.C."/>
            <person name="Labutti K."/>
            <person name="Haridas S."/>
            <person name="Kuo A."/>
            <person name="Salamov A."/>
            <person name="Ahrendt S.R."/>
            <person name="Lipzen A."/>
            <person name="Sullivan W."/>
            <person name="Andreopoulos W.B."/>
            <person name="Clum A."/>
            <person name="Lindquist E."/>
            <person name="Daum C."/>
            <person name="Ramamoorthy G.K."/>
            <person name="Gryganskyi A."/>
            <person name="Culley D."/>
            <person name="Magnuson J.K."/>
            <person name="James T.Y."/>
            <person name="O'Malley M.A."/>
            <person name="Stajich J.E."/>
            <person name="Spatafora J.W."/>
            <person name="Visel A."/>
            <person name="Grigoriev I.V."/>
        </authorList>
    </citation>
    <scope>NUCLEOTIDE SEQUENCE [LARGE SCALE GENOMIC DNA]</scope>
    <source>
        <strain evidence="2 3">ATCC 12442</strain>
    </source>
</reference>
<evidence type="ECO:0008006" key="4">
    <source>
        <dbReference type="Google" id="ProtNLM"/>
    </source>
</evidence>
<proteinExistence type="predicted"/>
<protein>
    <recommendedName>
        <fullName evidence="4">Tim17-domain-containing protein</fullName>
    </recommendedName>
</protein>
<dbReference type="GeneID" id="63808660"/>
<dbReference type="Proteomes" id="UP000193922">
    <property type="component" value="Unassembled WGS sequence"/>
</dbReference>
<evidence type="ECO:0000313" key="2">
    <source>
        <dbReference type="EMBL" id="ORX66155.1"/>
    </source>
</evidence>
<keyword evidence="1" id="KW-0812">Transmembrane</keyword>
<accession>A0A1Y1VYQ3</accession>
<dbReference type="OrthoDB" id="5584028at2759"/>
<dbReference type="STRING" id="61395.A0A1Y1VYQ3"/>
<feature type="transmembrane region" description="Helical" evidence="1">
    <location>
        <begin position="21"/>
        <end position="40"/>
    </location>
</feature>
<dbReference type="EMBL" id="MCFD01000017">
    <property type="protein sequence ID" value="ORX66155.1"/>
    <property type="molecule type" value="Genomic_DNA"/>
</dbReference>
<sequence>MSPIDTQPTQLQRIRLNPFERVVALTAGASLIGAVGGGYLGGQLAGRQYLAERAHRLPKTADGWFFYQKWKNYRVTYGGFKGAVRYASRIGGCVLAFATIEAMVDRAVGEAQALSSAIAGVTTALGVSLLVKLPRSSAKRAGLAGLAVGLTNGLIQDGLRCAQQPTPPSYISWLSKQTSQRSKTEM</sequence>
<keyword evidence="1" id="KW-1133">Transmembrane helix</keyword>
<name>A0A1Y1VYQ3_9FUNG</name>